<dbReference type="AlphaFoldDB" id="A0A7J5B4V7"/>
<sequence length="110" mass="11652">MIPISALTGYELTQTTAGTVALEREGVPLGFIVDVEGVHVVLRGARVDTGIEISQHVQLERAIESLVAACCEGEAQLATRRASTGEKPSTSRVSPVVARRTRAKISGPTR</sequence>
<organism evidence="2 3">
    <name type="scientific">Pseudoclavibacter terrae</name>
    <dbReference type="NCBI Taxonomy" id="1530195"/>
    <lineage>
        <taxon>Bacteria</taxon>
        <taxon>Bacillati</taxon>
        <taxon>Actinomycetota</taxon>
        <taxon>Actinomycetes</taxon>
        <taxon>Micrococcales</taxon>
        <taxon>Microbacteriaceae</taxon>
        <taxon>Pseudoclavibacter</taxon>
    </lineage>
</organism>
<keyword evidence="3" id="KW-1185">Reference proteome</keyword>
<feature type="region of interest" description="Disordered" evidence="1">
    <location>
        <begin position="79"/>
        <end position="110"/>
    </location>
</feature>
<evidence type="ECO:0000313" key="3">
    <source>
        <dbReference type="Proteomes" id="UP000490386"/>
    </source>
</evidence>
<dbReference type="EMBL" id="WBJX01000001">
    <property type="protein sequence ID" value="KAB1639153.1"/>
    <property type="molecule type" value="Genomic_DNA"/>
</dbReference>
<accession>A0A7J5B4V7</accession>
<protein>
    <submittedName>
        <fullName evidence="2">Uncharacterized protein</fullName>
    </submittedName>
</protein>
<proteinExistence type="predicted"/>
<evidence type="ECO:0000256" key="1">
    <source>
        <dbReference type="SAM" id="MobiDB-lite"/>
    </source>
</evidence>
<comment type="caution">
    <text evidence="2">The sequence shown here is derived from an EMBL/GenBank/DDBJ whole genome shotgun (WGS) entry which is preliminary data.</text>
</comment>
<dbReference type="Proteomes" id="UP000490386">
    <property type="component" value="Unassembled WGS sequence"/>
</dbReference>
<gene>
    <name evidence="2" type="ORF">F8O03_02080</name>
</gene>
<dbReference type="RefSeq" id="WP_151422170.1">
    <property type="nucleotide sequence ID" value="NZ_WBJX01000001.1"/>
</dbReference>
<reference evidence="2 3" key="1">
    <citation type="submission" date="2019-09" db="EMBL/GenBank/DDBJ databases">
        <title>Phylogeny of genus Pseudoclavibacter and closely related genus.</title>
        <authorList>
            <person name="Li Y."/>
        </authorList>
    </citation>
    <scope>NUCLEOTIDE SEQUENCE [LARGE SCALE GENOMIC DNA]</scope>
    <source>
        <strain evidence="2 3">THG-MD12</strain>
    </source>
</reference>
<dbReference type="OrthoDB" id="5118974at2"/>
<name>A0A7J5B4V7_9MICO</name>
<evidence type="ECO:0000313" key="2">
    <source>
        <dbReference type="EMBL" id="KAB1639153.1"/>
    </source>
</evidence>